<proteinExistence type="predicted"/>
<dbReference type="EMBL" id="JASFZW010000002">
    <property type="protein sequence ID" value="KAK2079602.1"/>
    <property type="molecule type" value="Genomic_DNA"/>
</dbReference>
<sequence length="394" mass="41985">MRRPAAHFAENTFPTCPGCVRVCLALHDALRLSFPEQYAQRGSEEEEEVRLQGYELPSADEDAPGPEGAPVGACPAFMRCADPTCALALALPSVLICGHALCCAHVAQPPAEGAGTQGWTCPKCEETTLLPVSSCAALDAAVRKLAPAAHAHALERRGTRPVVPVGADKLGPARPAPRPGRAARRGRPPGGPRDEFHSYIHYAVGCDGCGVHPIAGRRWRCADCKAAIGFDLCQSCKERLSSHQIRGRHVVGHTPEHRLVEVPPTITSLHLLRALNPDLTPTQLLNLVAISAESDEPGQPPAEGSDALQQDEGDSMAYEEEAPRGPSIFRMPWSRGPRPGTEATARWPSPSAPPGSEGPYHRDVSEEGSDHTVVNGTDRTPSPGAGPRPNEDER</sequence>
<protein>
    <recommendedName>
        <fullName evidence="6">ZZ-type domain-containing protein</fullName>
    </recommendedName>
</protein>
<keyword evidence="8" id="KW-1185">Reference proteome</keyword>
<feature type="domain" description="ZZ-type" evidence="6">
    <location>
        <begin position="201"/>
        <end position="267"/>
    </location>
</feature>
<dbReference type="Proteomes" id="UP001255856">
    <property type="component" value="Unassembled WGS sequence"/>
</dbReference>
<evidence type="ECO:0000256" key="3">
    <source>
        <dbReference type="ARBA" id="ARBA00022833"/>
    </source>
</evidence>
<evidence type="ECO:0000256" key="5">
    <source>
        <dbReference type="SAM" id="MobiDB-lite"/>
    </source>
</evidence>
<evidence type="ECO:0000313" key="8">
    <source>
        <dbReference type="Proteomes" id="UP001255856"/>
    </source>
</evidence>
<evidence type="ECO:0000256" key="4">
    <source>
        <dbReference type="PROSITE-ProRule" id="PRU00228"/>
    </source>
</evidence>
<organism evidence="7 8">
    <name type="scientific">Prototheca wickerhamii</name>
    <dbReference type="NCBI Taxonomy" id="3111"/>
    <lineage>
        <taxon>Eukaryota</taxon>
        <taxon>Viridiplantae</taxon>
        <taxon>Chlorophyta</taxon>
        <taxon>core chlorophytes</taxon>
        <taxon>Trebouxiophyceae</taxon>
        <taxon>Chlorellales</taxon>
        <taxon>Chlorellaceae</taxon>
        <taxon>Prototheca</taxon>
    </lineage>
</organism>
<dbReference type="Gene3D" id="3.30.60.90">
    <property type="match status" value="1"/>
</dbReference>
<dbReference type="PANTHER" id="PTHR15898:SF13">
    <property type="entry name" value="BIFUNCTIONAL APOPTOSIS REGULATOR"/>
    <property type="match status" value="1"/>
</dbReference>
<feature type="region of interest" description="Disordered" evidence="5">
    <location>
        <begin position="163"/>
        <end position="194"/>
    </location>
</feature>
<keyword evidence="3" id="KW-0862">Zinc</keyword>
<dbReference type="InterPro" id="IPR000433">
    <property type="entry name" value="Znf_ZZ"/>
</dbReference>
<evidence type="ECO:0000259" key="6">
    <source>
        <dbReference type="PROSITE" id="PS50135"/>
    </source>
</evidence>
<dbReference type="SMART" id="SM00291">
    <property type="entry name" value="ZnF_ZZ"/>
    <property type="match status" value="1"/>
</dbReference>
<gene>
    <name evidence="7" type="ORF">QBZ16_001997</name>
</gene>
<dbReference type="GO" id="GO:0008270">
    <property type="term" value="F:zinc ion binding"/>
    <property type="evidence" value="ECO:0007669"/>
    <property type="project" value="UniProtKB-KW"/>
</dbReference>
<dbReference type="SUPFAM" id="SSF57850">
    <property type="entry name" value="RING/U-box"/>
    <property type="match status" value="1"/>
</dbReference>
<keyword evidence="1" id="KW-0479">Metal-binding</keyword>
<feature type="compositionally biased region" description="Basic and acidic residues" evidence="5">
    <location>
        <begin position="359"/>
        <end position="370"/>
    </location>
</feature>
<name>A0AAD9INY3_PROWI</name>
<reference evidence="7" key="1">
    <citation type="submission" date="2021-01" db="EMBL/GenBank/DDBJ databases">
        <authorList>
            <person name="Eckstrom K.M.E."/>
        </authorList>
    </citation>
    <scope>NUCLEOTIDE SEQUENCE</scope>
    <source>
        <strain evidence="7">UVCC 0001</strain>
    </source>
</reference>
<feature type="region of interest" description="Disordered" evidence="5">
    <location>
        <begin position="315"/>
        <end position="394"/>
    </location>
</feature>
<dbReference type="GO" id="GO:0043161">
    <property type="term" value="P:proteasome-mediated ubiquitin-dependent protein catabolic process"/>
    <property type="evidence" value="ECO:0007669"/>
    <property type="project" value="TreeGrafter"/>
</dbReference>
<evidence type="ECO:0000313" key="7">
    <source>
        <dbReference type="EMBL" id="KAK2079602.1"/>
    </source>
</evidence>
<dbReference type="InterPro" id="IPR043145">
    <property type="entry name" value="Znf_ZZ_sf"/>
</dbReference>
<dbReference type="GO" id="GO:0061630">
    <property type="term" value="F:ubiquitin protein ligase activity"/>
    <property type="evidence" value="ECO:0007669"/>
    <property type="project" value="TreeGrafter"/>
</dbReference>
<evidence type="ECO:0000256" key="2">
    <source>
        <dbReference type="ARBA" id="ARBA00022771"/>
    </source>
</evidence>
<evidence type="ECO:0000256" key="1">
    <source>
        <dbReference type="ARBA" id="ARBA00022723"/>
    </source>
</evidence>
<dbReference type="AlphaFoldDB" id="A0AAD9INY3"/>
<dbReference type="Pfam" id="PF00569">
    <property type="entry name" value="ZZ"/>
    <property type="match status" value="1"/>
</dbReference>
<dbReference type="PANTHER" id="PTHR15898">
    <property type="entry name" value="BIFUNCTIONAL APOPTOSIS REGULATOR"/>
    <property type="match status" value="1"/>
</dbReference>
<dbReference type="PROSITE" id="PS50135">
    <property type="entry name" value="ZF_ZZ_2"/>
    <property type="match status" value="1"/>
</dbReference>
<comment type="caution">
    <text evidence="7">The sequence shown here is derived from an EMBL/GenBank/DDBJ whole genome shotgun (WGS) entry which is preliminary data.</text>
</comment>
<keyword evidence="2 4" id="KW-0863">Zinc-finger</keyword>
<accession>A0AAD9INY3</accession>